<protein>
    <submittedName>
        <fullName evidence="1">Uncharacterized protein</fullName>
    </submittedName>
</protein>
<gene>
    <name evidence="1" type="ORF">JTE88_04170</name>
</gene>
<dbReference type="RefSeq" id="WP_204425583.1">
    <property type="nucleotide sequence ID" value="NZ_CP070228.1"/>
</dbReference>
<proteinExistence type="predicted"/>
<name>A0ABX7IJ89_9ACTO</name>
<sequence>MYPLIIKPRTLAETHMCLSLGNEGNLIELGGLGWIPADYVATIEQRARIVNALCGSDIVITHVGAYWIYTGIPTVELSRSLHIRNSSMTSAKRHPRNNIPPEDIAIICSTQLTTKERTIIDLLRDDLAIGMEALCLLMRSGASFDHVLHIAQRLKNNPGMRNVRELLYQLPTDVIENINSHHASV</sequence>
<dbReference type="EMBL" id="CP070228">
    <property type="protein sequence ID" value="QRV02920.1"/>
    <property type="molecule type" value="Genomic_DNA"/>
</dbReference>
<reference evidence="1 2" key="1">
    <citation type="submission" date="2021-02" db="EMBL/GenBank/DDBJ databases">
        <title>Complete Genome Sequence of Arcanobacterium phocisimile strain DSM 26142T from a harbour seal.</title>
        <authorList>
            <person name="Borowiak M."/>
            <person name="Alssahen M."/>
            <person name="Malorny B."/>
            <person name="Laemmler C."/>
            <person name="Siebert U."/>
            <person name="Ploetz M."/>
            <person name="Abdulmawjood A."/>
        </authorList>
    </citation>
    <scope>NUCLEOTIDE SEQUENCE [LARGE SCALE GENOMIC DNA]</scope>
    <source>
        <strain evidence="1 2">DSM 26142</strain>
    </source>
</reference>
<evidence type="ECO:0000313" key="1">
    <source>
        <dbReference type="EMBL" id="QRV02920.1"/>
    </source>
</evidence>
<organism evidence="1 2">
    <name type="scientific">Arcanobacterium phocisimile</name>
    <dbReference type="NCBI Taxonomy" id="1302235"/>
    <lineage>
        <taxon>Bacteria</taxon>
        <taxon>Bacillati</taxon>
        <taxon>Actinomycetota</taxon>
        <taxon>Actinomycetes</taxon>
        <taxon>Actinomycetales</taxon>
        <taxon>Actinomycetaceae</taxon>
        <taxon>Arcanobacterium</taxon>
    </lineage>
</organism>
<evidence type="ECO:0000313" key="2">
    <source>
        <dbReference type="Proteomes" id="UP000602653"/>
    </source>
</evidence>
<dbReference type="Proteomes" id="UP000602653">
    <property type="component" value="Chromosome"/>
</dbReference>
<accession>A0ABX7IJ89</accession>
<keyword evidence="2" id="KW-1185">Reference proteome</keyword>